<evidence type="ECO:0000259" key="18">
    <source>
        <dbReference type="PROSITE" id="PS50110"/>
    </source>
</evidence>
<dbReference type="PANTHER" id="PTHR45339">
    <property type="entry name" value="HYBRID SIGNAL TRANSDUCTION HISTIDINE KINASE J"/>
    <property type="match status" value="1"/>
</dbReference>
<keyword evidence="10" id="KW-0902">Two-component regulatory system</keyword>
<evidence type="ECO:0000313" key="21">
    <source>
        <dbReference type="Proteomes" id="UP001606210"/>
    </source>
</evidence>
<comment type="subcellular location">
    <subcellularLocation>
        <location evidence="2">Cell membrane</location>
        <topology evidence="2">Multi-pass membrane protein</topology>
    </subcellularLocation>
</comment>
<keyword evidence="21" id="KW-1185">Reference proteome</keyword>
<dbReference type="Gene3D" id="1.25.40.10">
    <property type="entry name" value="Tetratricopeptide repeat domain"/>
    <property type="match status" value="1"/>
</dbReference>
<dbReference type="Pfam" id="PF00072">
    <property type="entry name" value="Response_reg"/>
    <property type="match status" value="2"/>
</dbReference>
<evidence type="ECO:0000256" key="16">
    <source>
        <dbReference type="SAM" id="SignalP"/>
    </source>
</evidence>
<dbReference type="CDD" id="cd17546">
    <property type="entry name" value="REC_hyHK_CKI1_RcsC-like"/>
    <property type="match status" value="2"/>
</dbReference>
<dbReference type="InterPro" id="IPR003661">
    <property type="entry name" value="HisK_dim/P_dom"/>
</dbReference>
<keyword evidence="11 15" id="KW-0472">Membrane</keyword>
<dbReference type="Gene3D" id="1.20.120.160">
    <property type="entry name" value="HPT domain"/>
    <property type="match status" value="1"/>
</dbReference>
<evidence type="ECO:0000256" key="12">
    <source>
        <dbReference type="PROSITE-ProRule" id="PRU00110"/>
    </source>
</evidence>
<evidence type="ECO:0000256" key="3">
    <source>
        <dbReference type="ARBA" id="ARBA00012438"/>
    </source>
</evidence>
<feature type="coiled-coil region" evidence="14">
    <location>
        <begin position="347"/>
        <end position="411"/>
    </location>
</feature>
<dbReference type="Pfam" id="PF02518">
    <property type="entry name" value="HATPase_c"/>
    <property type="match status" value="1"/>
</dbReference>
<dbReference type="InterPro" id="IPR011006">
    <property type="entry name" value="CheY-like_superfamily"/>
</dbReference>
<keyword evidence="14" id="KW-0175">Coiled coil</keyword>
<evidence type="ECO:0000256" key="15">
    <source>
        <dbReference type="SAM" id="Phobius"/>
    </source>
</evidence>
<dbReference type="CDD" id="cd16922">
    <property type="entry name" value="HATPase_EvgS-ArcB-TorS-like"/>
    <property type="match status" value="1"/>
</dbReference>
<dbReference type="InterPro" id="IPR003594">
    <property type="entry name" value="HATPase_dom"/>
</dbReference>
<feature type="signal peptide" evidence="16">
    <location>
        <begin position="1"/>
        <end position="23"/>
    </location>
</feature>
<dbReference type="SMART" id="SM00448">
    <property type="entry name" value="REC"/>
    <property type="match status" value="2"/>
</dbReference>
<evidence type="ECO:0000256" key="6">
    <source>
        <dbReference type="ARBA" id="ARBA00022692"/>
    </source>
</evidence>
<protein>
    <recommendedName>
        <fullName evidence="3">histidine kinase</fullName>
        <ecNumber evidence="3">2.7.13.3</ecNumber>
    </recommendedName>
</protein>
<dbReference type="SUPFAM" id="SSF47384">
    <property type="entry name" value="Homodimeric domain of signal transducing histidine kinase"/>
    <property type="match status" value="1"/>
</dbReference>
<dbReference type="Proteomes" id="UP001606210">
    <property type="component" value="Unassembled WGS sequence"/>
</dbReference>
<dbReference type="InterPro" id="IPR008207">
    <property type="entry name" value="Sig_transdc_His_kin_Hpt_dom"/>
</dbReference>
<dbReference type="CDD" id="cd00082">
    <property type="entry name" value="HisKA"/>
    <property type="match status" value="1"/>
</dbReference>
<feature type="modified residue" description="4-aspartylphosphate" evidence="13">
    <location>
        <position position="792"/>
    </location>
</feature>
<evidence type="ECO:0000256" key="4">
    <source>
        <dbReference type="ARBA" id="ARBA00022475"/>
    </source>
</evidence>
<organism evidence="20 21">
    <name type="scientific">Pelomonas parva</name>
    <dbReference type="NCBI Taxonomy" id="3299032"/>
    <lineage>
        <taxon>Bacteria</taxon>
        <taxon>Pseudomonadati</taxon>
        <taxon>Pseudomonadota</taxon>
        <taxon>Betaproteobacteria</taxon>
        <taxon>Burkholderiales</taxon>
        <taxon>Sphaerotilaceae</taxon>
        <taxon>Roseateles</taxon>
    </lineage>
</organism>
<keyword evidence="7" id="KW-0547">Nucleotide-binding</keyword>
<dbReference type="RefSeq" id="WP_394479307.1">
    <property type="nucleotide sequence ID" value="NZ_JBIGHV010000004.1"/>
</dbReference>
<dbReference type="PANTHER" id="PTHR45339:SF1">
    <property type="entry name" value="HYBRID SIGNAL TRANSDUCTION HISTIDINE KINASE J"/>
    <property type="match status" value="1"/>
</dbReference>
<evidence type="ECO:0000256" key="2">
    <source>
        <dbReference type="ARBA" id="ARBA00004651"/>
    </source>
</evidence>
<keyword evidence="9 15" id="KW-1133">Transmembrane helix</keyword>
<dbReference type="SUPFAM" id="SSF55874">
    <property type="entry name" value="ATPase domain of HSP90 chaperone/DNA topoisomerase II/histidine kinase"/>
    <property type="match status" value="1"/>
</dbReference>
<dbReference type="Pfam" id="PF01627">
    <property type="entry name" value="Hpt"/>
    <property type="match status" value="1"/>
</dbReference>
<accession>A0ABW7F2I4</accession>
<feature type="modified residue" description="Phosphohistidine" evidence="12">
    <location>
        <position position="1075"/>
    </location>
</feature>
<evidence type="ECO:0000256" key="8">
    <source>
        <dbReference type="ARBA" id="ARBA00022840"/>
    </source>
</evidence>
<keyword evidence="16" id="KW-0732">Signal</keyword>
<feature type="domain" description="Response regulatory" evidence="18">
    <location>
        <begin position="738"/>
        <end position="862"/>
    </location>
</feature>
<feature type="chain" id="PRO_5047109976" description="histidine kinase" evidence="16">
    <location>
        <begin position="24"/>
        <end position="1133"/>
    </location>
</feature>
<feature type="domain" description="Histidine kinase" evidence="17">
    <location>
        <begin position="496"/>
        <end position="717"/>
    </location>
</feature>
<comment type="caution">
    <text evidence="20">The sequence shown here is derived from an EMBL/GenBank/DDBJ whole genome shotgun (WGS) entry which is preliminary data.</text>
</comment>
<keyword evidence="8" id="KW-0067">ATP-binding</keyword>
<evidence type="ECO:0000256" key="5">
    <source>
        <dbReference type="ARBA" id="ARBA00022553"/>
    </source>
</evidence>
<evidence type="ECO:0000259" key="19">
    <source>
        <dbReference type="PROSITE" id="PS50894"/>
    </source>
</evidence>
<evidence type="ECO:0000256" key="1">
    <source>
        <dbReference type="ARBA" id="ARBA00000085"/>
    </source>
</evidence>
<dbReference type="Gene3D" id="3.30.565.10">
    <property type="entry name" value="Histidine kinase-like ATPase, C-terminal domain"/>
    <property type="match status" value="1"/>
</dbReference>
<dbReference type="Gene3D" id="3.40.50.2300">
    <property type="match status" value="2"/>
</dbReference>
<keyword evidence="4" id="KW-1003">Cell membrane</keyword>
<dbReference type="PROSITE" id="PS50110">
    <property type="entry name" value="RESPONSE_REGULATORY"/>
    <property type="match status" value="2"/>
</dbReference>
<dbReference type="Gene3D" id="1.10.287.130">
    <property type="match status" value="1"/>
</dbReference>
<gene>
    <name evidence="20" type="ORF">ACG00Y_12720</name>
</gene>
<dbReference type="InterPro" id="IPR011990">
    <property type="entry name" value="TPR-like_helical_dom_sf"/>
</dbReference>
<feature type="transmembrane region" description="Helical" evidence="15">
    <location>
        <begin position="429"/>
        <end position="451"/>
    </location>
</feature>
<dbReference type="SUPFAM" id="SSF47226">
    <property type="entry name" value="Histidine-containing phosphotransfer domain, HPT domain"/>
    <property type="match status" value="1"/>
</dbReference>
<dbReference type="SUPFAM" id="SSF52172">
    <property type="entry name" value="CheY-like"/>
    <property type="match status" value="2"/>
</dbReference>
<evidence type="ECO:0000259" key="17">
    <source>
        <dbReference type="PROSITE" id="PS50109"/>
    </source>
</evidence>
<dbReference type="InterPro" id="IPR001789">
    <property type="entry name" value="Sig_transdc_resp-reg_receiver"/>
</dbReference>
<keyword evidence="5 13" id="KW-0597">Phosphoprotein</keyword>
<comment type="catalytic activity">
    <reaction evidence="1">
        <text>ATP + protein L-histidine = ADP + protein N-phospho-L-histidine.</text>
        <dbReference type="EC" id="2.7.13.3"/>
    </reaction>
</comment>
<dbReference type="SMART" id="SM00388">
    <property type="entry name" value="HisKA"/>
    <property type="match status" value="1"/>
</dbReference>
<keyword evidence="6 15" id="KW-0812">Transmembrane</keyword>
<reference evidence="20 21" key="1">
    <citation type="submission" date="2024-08" db="EMBL/GenBank/DDBJ databases">
        <authorList>
            <person name="Lu H."/>
        </authorList>
    </citation>
    <scope>NUCLEOTIDE SEQUENCE [LARGE SCALE GENOMIC DNA]</scope>
    <source>
        <strain evidence="20 21">LYH14W</strain>
    </source>
</reference>
<evidence type="ECO:0000256" key="11">
    <source>
        <dbReference type="ARBA" id="ARBA00023136"/>
    </source>
</evidence>
<proteinExistence type="predicted"/>
<dbReference type="InterPro" id="IPR004358">
    <property type="entry name" value="Sig_transdc_His_kin-like_C"/>
</dbReference>
<dbReference type="InterPro" id="IPR005467">
    <property type="entry name" value="His_kinase_dom"/>
</dbReference>
<dbReference type="EMBL" id="JBIGHV010000004">
    <property type="protein sequence ID" value="MFG6430784.1"/>
    <property type="molecule type" value="Genomic_DNA"/>
</dbReference>
<dbReference type="EC" id="2.7.13.3" evidence="3"/>
<evidence type="ECO:0000256" key="13">
    <source>
        <dbReference type="PROSITE-ProRule" id="PRU00169"/>
    </source>
</evidence>
<dbReference type="InterPro" id="IPR036890">
    <property type="entry name" value="HATPase_C_sf"/>
</dbReference>
<evidence type="ECO:0000313" key="20">
    <source>
        <dbReference type="EMBL" id="MFG6430784.1"/>
    </source>
</evidence>
<dbReference type="InterPro" id="IPR036097">
    <property type="entry name" value="HisK_dim/P_sf"/>
</dbReference>
<evidence type="ECO:0000256" key="7">
    <source>
        <dbReference type="ARBA" id="ARBA00022741"/>
    </source>
</evidence>
<sequence>MKTAAVRWGAALGAWLVLLSAHAAPIDDWRQRAAVVRKLADNDAPAAYTQAQRLQAELPADATAADRVRALNLLARIEVHLGYSAQVIARAEQALREATAANDRAGQAEADMNLSLGAVNLNHVERLVEVTSHSIAVLDGVDRPDLLAEALFRGALVLRRVGRLEESATMALQAMDAAQRSGDPLALAYAHHGLAVSYMQSERFIEAGEQLEQMRRQTQAAGSKLQEGFALLSLSNEAHRRKDHREGERLVAEAIAAFTAVATPVNLANALHNHAEQLLSQGRPREALAESDRSRAVLATTQLRAGRFHGAQQRSRIHEALGNPKAALAEAEDAYAESLALGQPIYIASAARRLAQLQAAAGDLKRAYRLAIDAADMQARASTERSAERLLEAAQRRRDEARQRELAELQRRGQQQAIELQARQLQERWLWTVLASSLVALGGTVFFLVRLRRSRTEVRRLANTLEQRVHERTGQLERAQHAAEAATQAKSEFLANMSHEIRTPMNAILGMSYLALQTGLDAKQRNYVEKVHLAAESLLGIINDILDFSKIEAGKLEMEAIPFQLGDVFDQLANLVGMPAEEKGLELLFVLPPELPTALVGDPSRLGQVLLNLVNNGIKFTERGEVTVAVSLVERSDEGARLRFEVRDSGIGMSAEACERLFQPFTQADASTSRRFGGTGLGLAICRHLVERLGGEIGVHSEPHQGSRFHFTLPFALQAGGQPGAQPAPNAAELRGTRVLIVDDHPAVRELLRTLVASLGLHAEVAAHGEAALAAVASADAADRPFKLVLLDWRMPGMDGVECLARLTGIASRHAPPTVLMVTAFSREHAERQLQARGLQVAALLPKPVTPSALLDACVTALGLPAPSPGRNEQKLGRLQARQASLAGARILLVEDNAINQELACGLLERAGIVVTIAADGREALAALDSAEFDAVLMDCQMPVMDGYEATRALRQRPALKDLPVIAMTANAMAGDREKVLAAGMNDHVAKPFRVDDLFATLTHWVRPASAPPATLALPRAAGLDVAAGLAAVDGNEALYRRLLGMFSRREADFEARMRAACAQGDLATALRSAHDLKSVAGTLGMPELQQAAAALEAACGRGVGVAGIEPLLGDVTRLLQPLLRALPEPAAG</sequence>
<feature type="domain" description="Response regulatory" evidence="18">
    <location>
        <begin position="890"/>
        <end position="1006"/>
    </location>
</feature>
<feature type="modified residue" description="4-aspartylphosphate" evidence="13">
    <location>
        <position position="939"/>
    </location>
</feature>
<feature type="domain" description="HPt" evidence="19">
    <location>
        <begin position="1036"/>
        <end position="1133"/>
    </location>
</feature>
<dbReference type="SUPFAM" id="SSF48452">
    <property type="entry name" value="TPR-like"/>
    <property type="match status" value="2"/>
</dbReference>
<dbReference type="SMART" id="SM00387">
    <property type="entry name" value="HATPase_c"/>
    <property type="match status" value="1"/>
</dbReference>
<evidence type="ECO:0000256" key="14">
    <source>
        <dbReference type="SAM" id="Coils"/>
    </source>
</evidence>
<dbReference type="PROSITE" id="PS50894">
    <property type="entry name" value="HPT"/>
    <property type="match status" value="1"/>
</dbReference>
<dbReference type="PROSITE" id="PS50109">
    <property type="entry name" value="HIS_KIN"/>
    <property type="match status" value="1"/>
</dbReference>
<dbReference type="PRINTS" id="PR00344">
    <property type="entry name" value="BCTRLSENSOR"/>
</dbReference>
<dbReference type="InterPro" id="IPR036641">
    <property type="entry name" value="HPT_dom_sf"/>
</dbReference>
<name>A0ABW7F2I4_9BURK</name>
<evidence type="ECO:0000256" key="10">
    <source>
        <dbReference type="ARBA" id="ARBA00023012"/>
    </source>
</evidence>
<evidence type="ECO:0000256" key="9">
    <source>
        <dbReference type="ARBA" id="ARBA00022989"/>
    </source>
</evidence>
<dbReference type="Pfam" id="PF00512">
    <property type="entry name" value="HisKA"/>
    <property type="match status" value="1"/>
</dbReference>